<dbReference type="EMBL" id="MU228940">
    <property type="protein sequence ID" value="KAG6619680.1"/>
    <property type="molecule type" value="Genomic_DNA"/>
</dbReference>
<dbReference type="AlphaFoldDB" id="A0A922D3C1"/>
<comment type="caution">
    <text evidence="2">The sequence shown here is derived from an EMBL/GenBank/DDBJ whole genome shotgun (WGS) entry which is preliminary data.</text>
</comment>
<organism evidence="2 3">
    <name type="scientific">Carya illinoinensis</name>
    <name type="common">Pecan</name>
    <dbReference type="NCBI Taxonomy" id="32201"/>
    <lineage>
        <taxon>Eukaryota</taxon>
        <taxon>Viridiplantae</taxon>
        <taxon>Streptophyta</taxon>
        <taxon>Embryophyta</taxon>
        <taxon>Tracheophyta</taxon>
        <taxon>Spermatophyta</taxon>
        <taxon>Magnoliopsida</taxon>
        <taxon>eudicotyledons</taxon>
        <taxon>Gunneridae</taxon>
        <taxon>Pentapetalae</taxon>
        <taxon>rosids</taxon>
        <taxon>fabids</taxon>
        <taxon>Fagales</taxon>
        <taxon>Juglandaceae</taxon>
        <taxon>Carya</taxon>
    </lineage>
</organism>
<proteinExistence type="predicted"/>
<name>A0A922D3C1_CARIL</name>
<gene>
    <name evidence="2" type="ORF">I3842_Q088800</name>
</gene>
<protein>
    <submittedName>
        <fullName evidence="2">Uncharacterized protein</fullName>
    </submittedName>
</protein>
<dbReference type="Proteomes" id="UP000811246">
    <property type="component" value="Unassembled WGS sequence"/>
</dbReference>
<evidence type="ECO:0000256" key="1">
    <source>
        <dbReference type="SAM" id="SignalP"/>
    </source>
</evidence>
<evidence type="ECO:0000313" key="2">
    <source>
        <dbReference type="EMBL" id="KAG6619680.1"/>
    </source>
</evidence>
<feature type="signal peptide" evidence="1">
    <location>
        <begin position="1"/>
        <end position="16"/>
    </location>
</feature>
<accession>A0A922D3C1</accession>
<evidence type="ECO:0000313" key="3">
    <source>
        <dbReference type="Proteomes" id="UP000811246"/>
    </source>
</evidence>
<keyword evidence="1" id="KW-0732">Signal</keyword>
<reference evidence="2" key="1">
    <citation type="submission" date="2021-01" db="EMBL/GenBank/DDBJ databases">
        <authorList>
            <person name="Lovell J.T."/>
            <person name="Bentley N."/>
            <person name="Bhattarai G."/>
            <person name="Jenkins J.W."/>
            <person name="Sreedasyam A."/>
            <person name="Alarcon Y."/>
            <person name="Bock C."/>
            <person name="Boston L."/>
            <person name="Carlson J."/>
            <person name="Cervantes K."/>
            <person name="Clermont K."/>
            <person name="Krom N."/>
            <person name="Kubenka K."/>
            <person name="Mamidi S."/>
            <person name="Mattison C."/>
            <person name="Monteros M."/>
            <person name="Pisani C."/>
            <person name="Plott C."/>
            <person name="Rajasekar S."/>
            <person name="Rhein H.S."/>
            <person name="Rohla C."/>
            <person name="Song M."/>
            <person name="Hilaire R.S."/>
            <person name="Shu S."/>
            <person name="Wells L."/>
            <person name="Wang X."/>
            <person name="Webber J."/>
            <person name="Heerema R.J."/>
            <person name="Klein P."/>
            <person name="Conner P."/>
            <person name="Grauke L."/>
            <person name="Grimwood J."/>
            <person name="Schmutz J."/>
            <person name="Randall J.J."/>
        </authorList>
    </citation>
    <scope>NUCLEOTIDE SEQUENCE</scope>
    <source>
        <tissue evidence="2">Leaf</tissue>
    </source>
</reference>
<feature type="chain" id="PRO_5037209193" evidence="1">
    <location>
        <begin position="17"/>
        <end position="59"/>
    </location>
</feature>
<sequence>MYFISLFLFLASVTNCLIKLQRDFFWGGLEEEFKFHLVRWTKVSCPILVSGVGKINQLY</sequence>